<accession>A0A9P8KCI4</accession>
<gene>
    <name evidence="1" type="ORF">KCV03_g187</name>
</gene>
<dbReference type="AlphaFoldDB" id="A0A9P8KCI4"/>
<comment type="caution">
    <text evidence="1">The sequence shown here is derived from an EMBL/GenBank/DDBJ whole genome shotgun (WGS) entry which is preliminary data.</text>
</comment>
<reference evidence="1" key="1">
    <citation type="journal article" date="2021" name="J Fungi (Basel)">
        <title>Virulence traits and population genomics of the black yeast Aureobasidium melanogenum.</title>
        <authorList>
            <person name="Cernosa A."/>
            <person name="Sun X."/>
            <person name="Gostincar C."/>
            <person name="Fang C."/>
            <person name="Gunde-Cimerman N."/>
            <person name="Song Z."/>
        </authorList>
    </citation>
    <scope>NUCLEOTIDE SEQUENCE</scope>
    <source>
        <strain evidence="1">EXF-8016</strain>
    </source>
</reference>
<reference evidence="1" key="2">
    <citation type="submission" date="2021-08" db="EMBL/GenBank/DDBJ databases">
        <authorList>
            <person name="Gostincar C."/>
            <person name="Sun X."/>
            <person name="Song Z."/>
            <person name="Gunde-Cimerman N."/>
        </authorList>
    </citation>
    <scope>NUCLEOTIDE SEQUENCE</scope>
    <source>
        <strain evidence="1">EXF-8016</strain>
    </source>
</reference>
<evidence type="ECO:0000313" key="2">
    <source>
        <dbReference type="Proteomes" id="UP000767238"/>
    </source>
</evidence>
<dbReference type="Proteomes" id="UP000767238">
    <property type="component" value="Unassembled WGS sequence"/>
</dbReference>
<evidence type="ECO:0000313" key="1">
    <source>
        <dbReference type="EMBL" id="KAH0237877.1"/>
    </source>
</evidence>
<name>A0A9P8KCI4_AURME</name>
<protein>
    <submittedName>
        <fullName evidence="1">Uncharacterized protein</fullName>
    </submittedName>
</protein>
<dbReference type="EMBL" id="JAHFYH010000001">
    <property type="protein sequence ID" value="KAH0237877.1"/>
    <property type="molecule type" value="Genomic_DNA"/>
</dbReference>
<sequence>MIVLVLVPKMADVELEGRPAAWSDAINLVVDTLLSTLVDEKIIPEAESNDITKARIWVHVVISVCLSFRLLQTSGIGGSIVRAAAIRKSVVSVFPIEVSQAQKLNTVRSPSECYIERTYTVGTNTNICTRLIQSPGPNKTGMYVQNRRHRRHWRVRRLRPQQSLLDLRERPQVHPMAEVVHRLVSKFRLLQCRGNLQSVRSRQYRESLYLRLCRRVSGSIVTEIVSVIPKYETSVEVCASGVYIKVTGCGVMVTIGCSSVVTRVDGSRVTTAVSYSLVIVETLETVILRYCVVGTEVNSHRAGNCDGSSRSCTGTAGTRSQRIVGGNSHSFIDRRLVVIREAGIVGCDRYGLSAGSVTAAQAVNVTSGLPANTLLSCIGLIERDEAGHRYEAHIYHLELLQPRQRIPMRKN</sequence>
<proteinExistence type="predicted"/>
<organism evidence="1 2">
    <name type="scientific">Aureobasidium melanogenum</name>
    <name type="common">Aureobasidium pullulans var. melanogenum</name>
    <dbReference type="NCBI Taxonomy" id="46634"/>
    <lineage>
        <taxon>Eukaryota</taxon>
        <taxon>Fungi</taxon>
        <taxon>Dikarya</taxon>
        <taxon>Ascomycota</taxon>
        <taxon>Pezizomycotina</taxon>
        <taxon>Dothideomycetes</taxon>
        <taxon>Dothideomycetidae</taxon>
        <taxon>Dothideales</taxon>
        <taxon>Saccotheciaceae</taxon>
        <taxon>Aureobasidium</taxon>
    </lineage>
</organism>
<feature type="non-terminal residue" evidence="1">
    <location>
        <position position="411"/>
    </location>
</feature>